<evidence type="ECO:0000256" key="3">
    <source>
        <dbReference type="SAM" id="MobiDB-lite"/>
    </source>
</evidence>
<dbReference type="InterPro" id="IPR025715">
    <property type="entry name" value="FoP_C"/>
</dbReference>
<dbReference type="PROSITE" id="PS50102">
    <property type="entry name" value="RRM"/>
    <property type="match status" value="1"/>
</dbReference>
<dbReference type="Pfam" id="PF00076">
    <property type="entry name" value="RRM_1"/>
    <property type="match status" value="1"/>
</dbReference>
<dbReference type="InterPro" id="IPR000504">
    <property type="entry name" value="RRM_dom"/>
</dbReference>
<dbReference type="SMART" id="SM01218">
    <property type="entry name" value="FoP_duplication"/>
    <property type="match status" value="1"/>
</dbReference>
<evidence type="ECO:0000259" key="4">
    <source>
        <dbReference type="PROSITE" id="PS50102"/>
    </source>
</evidence>
<feature type="region of interest" description="Disordered" evidence="3">
    <location>
        <begin position="155"/>
        <end position="210"/>
    </location>
</feature>
<dbReference type="SMART" id="SM00360">
    <property type="entry name" value="RRM"/>
    <property type="match status" value="1"/>
</dbReference>
<feature type="compositionally biased region" description="Basic and acidic residues" evidence="3">
    <location>
        <begin position="8"/>
        <end position="17"/>
    </location>
</feature>
<evidence type="ECO:0000256" key="2">
    <source>
        <dbReference type="PROSITE-ProRule" id="PRU00176"/>
    </source>
</evidence>
<keyword evidence="6" id="KW-1185">Reference proteome</keyword>
<dbReference type="EMBL" id="KN837179">
    <property type="protein sequence ID" value="KIJ36393.1"/>
    <property type="molecule type" value="Genomic_DNA"/>
</dbReference>
<sequence>MPPIRSAAFERLRKPYERPTSTSSGRGDGKWLHDRAAGVADPGAPSSRLVVTNLHWEVTEQDLANIFGTIGTLASKPSIRFDRSGRSTGVAYIEYTTGAEATRAKNQLDGKIAKSQAMAIAYAPARIPPSIKAAARGSAPDSLLNRVSKQPLLSRLSGGDEFSKVPTGPARPGRERTRTSARGARGGGSVRRGGPRAPRVPKKEPTAEELDKELETFMGVSGGKDIVANSNGDLEMS</sequence>
<dbReference type="AlphaFoldDB" id="A0A0C9U0X8"/>
<organism evidence="5 6">
    <name type="scientific">Sphaerobolus stellatus (strain SS14)</name>
    <dbReference type="NCBI Taxonomy" id="990650"/>
    <lineage>
        <taxon>Eukaryota</taxon>
        <taxon>Fungi</taxon>
        <taxon>Dikarya</taxon>
        <taxon>Basidiomycota</taxon>
        <taxon>Agaricomycotina</taxon>
        <taxon>Agaricomycetes</taxon>
        <taxon>Phallomycetidae</taxon>
        <taxon>Geastrales</taxon>
        <taxon>Sphaerobolaceae</taxon>
        <taxon>Sphaerobolus</taxon>
    </lineage>
</organism>
<evidence type="ECO:0000313" key="5">
    <source>
        <dbReference type="EMBL" id="KIJ36393.1"/>
    </source>
</evidence>
<gene>
    <name evidence="5" type="ORF">M422DRAFT_34349</name>
</gene>
<dbReference type="InterPro" id="IPR012677">
    <property type="entry name" value="Nucleotide-bd_a/b_plait_sf"/>
</dbReference>
<reference evidence="5 6" key="1">
    <citation type="submission" date="2014-06" db="EMBL/GenBank/DDBJ databases">
        <title>Evolutionary Origins and Diversification of the Mycorrhizal Mutualists.</title>
        <authorList>
            <consortium name="DOE Joint Genome Institute"/>
            <consortium name="Mycorrhizal Genomics Consortium"/>
            <person name="Kohler A."/>
            <person name="Kuo A."/>
            <person name="Nagy L.G."/>
            <person name="Floudas D."/>
            <person name="Copeland A."/>
            <person name="Barry K.W."/>
            <person name="Cichocki N."/>
            <person name="Veneault-Fourrey C."/>
            <person name="LaButti K."/>
            <person name="Lindquist E.A."/>
            <person name="Lipzen A."/>
            <person name="Lundell T."/>
            <person name="Morin E."/>
            <person name="Murat C."/>
            <person name="Riley R."/>
            <person name="Ohm R."/>
            <person name="Sun H."/>
            <person name="Tunlid A."/>
            <person name="Henrissat B."/>
            <person name="Grigoriev I.V."/>
            <person name="Hibbett D.S."/>
            <person name="Martin F."/>
        </authorList>
    </citation>
    <scope>NUCLEOTIDE SEQUENCE [LARGE SCALE GENOMIC DNA]</scope>
    <source>
        <strain evidence="5 6">SS14</strain>
    </source>
</reference>
<name>A0A0C9U0X8_SPHS4</name>
<dbReference type="InterPro" id="IPR051229">
    <property type="entry name" value="ALYREF_mRNA_export"/>
</dbReference>
<dbReference type="Gene3D" id="3.30.70.330">
    <property type="match status" value="1"/>
</dbReference>
<dbReference type="CDD" id="cd12418">
    <property type="entry name" value="RRM_Aly_REF_like"/>
    <property type="match status" value="1"/>
</dbReference>
<evidence type="ECO:0000313" key="6">
    <source>
        <dbReference type="Proteomes" id="UP000054279"/>
    </source>
</evidence>
<dbReference type="PANTHER" id="PTHR19965">
    <property type="entry name" value="RNA AND EXPORT FACTOR BINDING PROTEIN"/>
    <property type="match status" value="1"/>
</dbReference>
<evidence type="ECO:0000256" key="1">
    <source>
        <dbReference type="ARBA" id="ARBA00022884"/>
    </source>
</evidence>
<proteinExistence type="predicted"/>
<feature type="compositionally biased region" description="Basic and acidic residues" evidence="3">
    <location>
        <begin position="27"/>
        <end position="36"/>
    </location>
</feature>
<dbReference type="PANTHER" id="PTHR19965:SF82">
    <property type="entry name" value="THO COMPLEX SUBUNIT 4"/>
    <property type="match status" value="1"/>
</dbReference>
<dbReference type="Pfam" id="PF13865">
    <property type="entry name" value="FoP_duplication"/>
    <property type="match status" value="1"/>
</dbReference>
<feature type="region of interest" description="Disordered" evidence="3">
    <location>
        <begin position="1"/>
        <end position="37"/>
    </location>
</feature>
<accession>A0A0C9U0X8</accession>
<dbReference type="OrthoDB" id="5382468at2759"/>
<dbReference type="GO" id="GO:0005634">
    <property type="term" value="C:nucleus"/>
    <property type="evidence" value="ECO:0007669"/>
    <property type="project" value="TreeGrafter"/>
</dbReference>
<dbReference type="SUPFAM" id="SSF54928">
    <property type="entry name" value="RNA-binding domain, RBD"/>
    <property type="match status" value="1"/>
</dbReference>
<keyword evidence="1 2" id="KW-0694">RNA-binding</keyword>
<dbReference type="HOGENOM" id="CLU_052367_4_1_1"/>
<dbReference type="InterPro" id="IPR035979">
    <property type="entry name" value="RBD_domain_sf"/>
</dbReference>
<protein>
    <submittedName>
        <fullName evidence="5">Unplaced genomic scaffold SPHSTscaffold_104, whole genome shotgun sequence</fullName>
    </submittedName>
</protein>
<dbReference type="GO" id="GO:0003729">
    <property type="term" value="F:mRNA binding"/>
    <property type="evidence" value="ECO:0007669"/>
    <property type="project" value="TreeGrafter"/>
</dbReference>
<feature type="domain" description="RRM" evidence="4">
    <location>
        <begin position="47"/>
        <end position="125"/>
    </location>
</feature>
<dbReference type="Proteomes" id="UP000054279">
    <property type="component" value="Unassembled WGS sequence"/>
</dbReference>